<sequence>MHHSEIPAPGSTAAMSPNAARPVTPAVSVAMSVYNGERFLDAAIASVRQQTFADFEFLILDDGSNDRSVEIARHHAAQDSRIRVIARENRGLIASLNELLAAARAPLFARMDADDVCRQDRFARQVAFLEANPDHGVIGTWTEDIDEYDRPFLTHAPEHPVTFDDVLAIIEQRSPLSHPTIMARRDIVRAVGGYHVAYRHCEDYDLWLRLASVTKLANIPERLLSYRHYAGQISNRHAFAQQYGAAVAQLAYRERQLGRPDPTEHMQQLPAVEALDQVFDTPGLSRQIRDKVARGAIYSRDAMRGAGFPLLIGHVRDGGNGPELWRTVMRLVLFGVPLRAMRLAIALLLRI</sequence>
<reference evidence="5 6" key="1">
    <citation type="submission" date="2014-10" db="EMBL/GenBank/DDBJ databases">
        <title>Draft genome sequence of Novosphingobium subterraneum DSM 12447.</title>
        <authorList>
            <person name="Gan H.M."/>
            <person name="Gan H.Y."/>
            <person name="Savka M.A."/>
        </authorList>
    </citation>
    <scope>NUCLEOTIDE SEQUENCE [LARGE SCALE GENOMIC DNA]</scope>
    <source>
        <strain evidence="5 6">DSM 12447</strain>
    </source>
</reference>
<protein>
    <submittedName>
        <fullName evidence="5">Family 2 glycosyl transferase</fullName>
    </submittedName>
</protein>
<dbReference type="EMBL" id="JRVC01000007">
    <property type="protein sequence ID" value="KHS47055.1"/>
    <property type="molecule type" value="Genomic_DNA"/>
</dbReference>
<dbReference type="STRING" id="48936.NJ75_01892"/>
<dbReference type="InterPro" id="IPR050834">
    <property type="entry name" value="Glycosyltransf_2"/>
</dbReference>
<dbReference type="Gene3D" id="3.90.550.10">
    <property type="entry name" value="Spore Coat Polysaccharide Biosynthesis Protein SpsA, Chain A"/>
    <property type="match status" value="1"/>
</dbReference>
<evidence type="ECO:0000256" key="3">
    <source>
        <dbReference type="ARBA" id="ARBA00022679"/>
    </source>
</evidence>
<dbReference type="PANTHER" id="PTHR43685">
    <property type="entry name" value="GLYCOSYLTRANSFERASE"/>
    <property type="match status" value="1"/>
</dbReference>
<keyword evidence="6" id="KW-1185">Reference proteome</keyword>
<keyword evidence="2" id="KW-0328">Glycosyltransferase</keyword>
<evidence type="ECO:0000259" key="4">
    <source>
        <dbReference type="Pfam" id="PF00535"/>
    </source>
</evidence>
<gene>
    <name evidence="5" type="ORF">NJ75_01892</name>
</gene>
<evidence type="ECO:0000313" key="6">
    <source>
        <dbReference type="Proteomes" id="UP000031338"/>
    </source>
</evidence>
<comment type="caution">
    <text evidence="5">The sequence shown here is derived from an EMBL/GenBank/DDBJ whole genome shotgun (WGS) entry which is preliminary data.</text>
</comment>
<proteinExistence type="inferred from homology"/>
<feature type="domain" description="Glycosyltransferase 2-like" evidence="4">
    <location>
        <begin position="28"/>
        <end position="188"/>
    </location>
</feature>
<dbReference type="Pfam" id="PF00535">
    <property type="entry name" value="Glycos_transf_2"/>
    <property type="match status" value="1"/>
</dbReference>
<dbReference type="Proteomes" id="UP000031338">
    <property type="component" value="Unassembled WGS sequence"/>
</dbReference>
<dbReference type="PANTHER" id="PTHR43685:SF5">
    <property type="entry name" value="GLYCOSYLTRANSFERASE EPSE-RELATED"/>
    <property type="match status" value="1"/>
</dbReference>
<keyword evidence="3 5" id="KW-0808">Transferase</keyword>
<dbReference type="AlphaFoldDB" id="A0A0B8ZVA6"/>
<evidence type="ECO:0000313" key="5">
    <source>
        <dbReference type="EMBL" id="KHS47055.1"/>
    </source>
</evidence>
<comment type="similarity">
    <text evidence="1">Belongs to the glycosyltransferase 2 family.</text>
</comment>
<dbReference type="InterPro" id="IPR029044">
    <property type="entry name" value="Nucleotide-diphossugar_trans"/>
</dbReference>
<organism evidence="5 6">
    <name type="scientific">Novosphingobium subterraneum</name>
    <dbReference type="NCBI Taxonomy" id="48936"/>
    <lineage>
        <taxon>Bacteria</taxon>
        <taxon>Pseudomonadati</taxon>
        <taxon>Pseudomonadota</taxon>
        <taxon>Alphaproteobacteria</taxon>
        <taxon>Sphingomonadales</taxon>
        <taxon>Sphingomonadaceae</taxon>
        <taxon>Novosphingobium</taxon>
    </lineage>
</organism>
<dbReference type="GO" id="GO:0016757">
    <property type="term" value="F:glycosyltransferase activity"/>
    <property type="evidence" value="ECO:0007669"/>
    <property type="project" value="UniProtKB-KW"/>
</dbReference>
<name>A0A0B8ZVA6_9SPHN</name>
<accession>A0A0B8ZVA6</accession>
<evidence type="ECO:0000256" key="2">
    <source>
        <dbReference type="ARBA" id="ARBA00022676"/>
    </source>
</evidence>
<dbReference type="PATRIC" id="fig|48936.3.peg.1907"/>
<dbReference type="InterPro" id="IPR001173">
    <property type="entry name" value="Glyco_trans_2-like"/>
</dbReference>
<dbReference type="RefSeq" id="WP_236727105.1">
    <property type="nucleotide sequence ID" value="NZ_JRVC01000007.1"/>
</dbReference>
<evidence type="ECO:0000256" key="1">
    <source>
        <dbReference type="ARBA" id="ARBA00006739"/>
    </source>
</evidence>
<dbReference type="SUPFAM" id="SSF53448">
    <property type="entry name" value="Nucleotide-diphospho-sugar transferases"/>
    <property type="match status" value="1"/>
</dbReference>